<accession>A0A9D1GF19</accession>
<comment type="caution">
    <text evidence="1">The sequence shown here is derived from an EMBL/GenBank/DDBJ whole genome shotgun (WGS) entry which is preliminary data.</text>
</comment>
<sequence>MDVKKCIVLFSLLMFFVGCEDNFDPDQWKGTNISGGYSGRMTLLVDGYNWVSGVQGDATSLPVGFYITRNRTVKLSIDNDIRYSSDDVYHALNIQLTVNDIDVADDDNRILLSATNPSASCVITDEVVNGITSEICVISSVSGYIEDNGDVWIEMVSTTNSDRNVESEVVIKLSGTKQS</sequence>
<proteinExistence type="predicted"/>
<evidence type="ECO:0000313" key="1">
    <source>
        <dbReference type="EMBL" id="HIT39698.1"/>
    </source>
</evidence>
<reference evidence="1" key="2">
    <citation type="journal article" date="2021" name="PeerJ">
        <title>Extensive microbial diversity within the chicken gut microbiome revealed by metagenomics and culture.</title>
        <authorList>
            <person name="Gilroy R."/>
            <person name="Ravi A."/>
            <person name="Getino M."/>
            <person name="Pursley I."/>
            <person name="Horton D.L."/>
            <person name="Alikhan N.F."/>
            <person name="Baker D."/>
            <person name="Gharbi K."/>
            <person name="Hall N."/>
            <person name="Watson M."/>
            <person name="Adriaenssens E.M."/>
            <person name="Foster-Nyarko E."/>
            <person name="Jarju S."/>
            <person name="Secka A."/>
            <person name="Antonio M."/>
            <person name="Oren A."/>
            <person name="Chaudhuri R.R."/>
            <person name="La Ragione R."/>
            <person name="Hildebrand F."/>
            <person name="Pallen M.J."/>
        </authorList>
    </citation>
    <scope>NUCLEOTIDE SEQUENCE</scope>
    <source>
        <strain evidence="1">21143</strain>
    </source>
</reference>
<evidence type="ECO:0000313" key="2">
    <source>
        <dbReference type="Proteomes" id="UP000886722"/>
    </source>
</evidence>
<organism evidence="1 2">
    <name type="scientific">Candidatus Caccoplasma intestinavium</name>
    <dbReference type="NCBI Taxonomy" id="2840716"/>
    <lineage>
        <taxon>Bacteria</taxon>
        <taxon>Pseudomonadati</taxon>
        <taxon>Bacteroidota</taxon>
        <taxon>Bacteroidia</taxon>
        <taxon>Bacteroidales</taxon>
        <taxon>Bacteroidaceae</taxon>
        <taxon>Bacteroidaceae incertae sedis</taxon>
        <taxon>Candidatus Caccoplasma</taxon>
    </lineage>
</organism>
<dbReference type="PROSITE" id="PS51257">
    <property type="entry name" value="PROKAR_LIPOPROTEIN"/>
    <property type="match status" value="1"/>
</dbReference>
<dbReference type="Proteomes" id="UP000886722">
    <property type="component" value="Unassembled WGS sequence"/>
</dbReference>
<gene>
    <name evidence="1" type="ORF">IAD06_06645</name>
</gene>
<dbReference type="AlphaFoldDB" id="A0A9D1GF19"/>
<reference evidence="1" key="1">
    <citation type="submission" date="2020-10" db="EMBL/GenBank/DDBJ databases">
        <authorList>
            <person name="Gilroy R."/>
        </authorList>
    </citation>
    <scope>NUCLEOTIDE SEQUENCE</scope>
    <source>
        <strain evidence="1">21143</strain>
    </source>
</reference>
<protein>
    <submittedName>
        <fullName evidence="1">Uncharacterized protein</fullName>
    </submittedName>
</protein>
<name>A0A9D1GF19_9BACT</name>
<dbReference type="EMBL" id="DVKT01000051">
    <property type="protein sequence ID" value="HIT39698.1"/>
    <property type="molecule type" value="Genomic_DNA"/>
</dbReference>